<dbReference type="InterPro" id="IPR003451">
    <property type="entry name" value="LytB/IspH"/>
</dbReference>
<feature type="binding site" evidence="5">
    <location>
        <position position="141"/>
    </location>
    <ligand>
        <name>(2E)-4-hydroxy-3-methylbut-2-enyl diphosphate</name>
        <dbReference type="ChEBI" id="CHEBI:128753"/>
    </ligand>
</feature>
<comment type="catalytic activity">
    <reaction evidence="5">
        <text>isopentenyl diphosphate + 2 oxidized [2Fe-2S]-[ferredoxin] + H2O = (2E)-4-hydroxy-3-methylbut-2-enyl diphosphate + 2 reduced [2Fe-2S]-[ferredoxin] + 2 H(+)</text>
        <dbReference type="Rhea" id="RHEA:24488"/>
        <dbReference type="Rhea" id="RHEA-COMP:10000"/>
        <dbReference type="Rhea" id="RHEA-COMP:10001"/>
        <dbReference type="ChEBI" id="CHEBI:15377"/>
        <dbReference type="ChEBI" id="CHEBI:15378"/>
        <dbReference type="ChEBI" id="CHEBI:33737"/>
        <dbReference type="ChEBI" id="CHEBI:33738"/>
        <dbReference type="ChEBI" id="CHEBI:128753"/>
        <dbReference type="ChEBI" id="CHEBI:128769"/>
        <dbReference type="EC" id="1.17.7.4"/>
    </reaction>
</comment>
<reference evidence="6" key="1">
    <citation type="submission" date="2022-08" db="EMBL/GenBank/DDBJ databases">
        <title>Genome analysis of Corynebacteriales strain.</title>
        <authorList>
            <person name="Lee S.D."/>
        </authorList>
    </citation>
    <scope>NUCLEOTIDE SEQUENCE</scope>
    <source>
        <strain evidence="6">D3-21</strain>
    </source>
</reference>
<keyword evidence="2 5" id="KW-0479">Metal-binding</keyword>
<dbReference type="AlphaFoldDB" id="A0A9X4RD58"/>
<feature type="binding site" evidence="5">
    <location>
        <position position="240"/>
    </location>
    <ligand>
        <name>(2E)-4-hydroxy-3-methylbut-2-enyl diphosphate</name>
        <dbReference type="ChEBI" id="CHEBI:128753"/>
    </ligand>
</feature>
<feature type="binding site" evidence="5">
    <location>
        <position position="240"/>
    </location>
    <ligand>
        <name>dimethylallyl diphosphate</name>
        <dbReference type="ChEBI" id="CHEBI:57623"/>
    </ligand>
</feature>
<dbReference type="CDD" id="cd13944">
    <property type="entry name" value="lytB_ispH"/>
    <property type="match status" value="1"/>
</dbReference>
<feature type="binding site" evidence="5">
    <location>
        <position position="241"/>
    </location>
    <ligand>
        <name>isopentenyl diphosphate</name>
        <dbReference type="ChEBI" id="CHEBI:128769"/>
    </ligand>
</feature>
<evidence type="ECO:0000313" key="6">
    <source>
        <dbReference type="EMBL" id="MDG3014299.1"/>
    </source>
</evidence>
<feature type="binding site" evidence="5">
    <location>
        <position position="58"/>
    </location>
    <ligand>
        <name>isopentenyl diphosphate</name>
        <dbReference type="ChEBI" id="CHEBI:128769"/>
    </ligand>
</feature>
<comment type="similarity">
    <text evidence="5">Belongs to the IspH family.</text>
</comment>
<keyword evidence="4 5" id="KW-0411">Iron-sulfur</keyword>
<protein>
    <recommendedName>
        <fullName evidence="5">4-hydroxy-3-methylbut-2-enyl diphosphate reductase</fullName>
        <shortName evidence="5">HMBPP reductase</shortName>
        <ecNumber evidence="5">1.17.7.4</ecNumber>
    </recommendedName>
</protein>
<feature type="binding site" evidence="5">
    <location>
        <position position="141"/>
    </location>
    <ligand>
        <name>isopentenyl diphosphate</name>
        <dbReference type="ChEBI" id="CHEBI:128769"/>
    </ligand>
</feature>
<feature type="binding site" evidence="5">
    <location>
        <position position="239"/>
    </location>
    <ligand>
        <name>dimethylallyl diphosphate</name>
        <dbReference type="ChEBI" id="CHEBI:57623"/>
    </ligand>
</feature>
<feature type="binding site" evidence="5">
    <location>
        <position position="58"/>
    </location>
    <ligand>
        <name>(2E)-4-hydroxy-3-methylbut-2-enyl diphosphate</name>
        <dbReference type="ChEBI" id="CHEBI:128753"/>
    </ligand>
</feature>
<dbReference type="PANTHER" id="PTHR30426">
    <property type="entry name" value="4-HYDROXY-3-METHYLBUT-2-ENYL DIPHOSPHATE REDUCTASE"/>
    <property type="match status" value="1"/>
</dbReference>
<comment type="function">
    <text evidence="5">Catalyzes the conversion of 1-hydroxy-2-methyl-2-(E)-butenyl 4-diphosphate (HMBPP) into a mixture of isopentenyl diphosphate (IPP) and dimethylallyl diphosphate (DMAPP). Acts in the terminal step of the DOXP/MEP pathway for isoprenoid precursor biosynthesis.</text>
</comment>
<feature type="binding site" evidence="5">
    <location>
        <position position="283"/>
    </location>
    <ligand>
        <name>dimethylallyl diphosphate</name>
        <dbReference type="ChEBI" id="CHEBI:57623"/>
    </ligand>
</feature>
<feature type="binding site" evidence="5">
    <location>
        <position position="239"/>
    </location>
    <ligand>
        <name>isopentenyl diphosphate</name>
        <dbReference type="ChEBI" id="CHEBI:128769"/>
    </ligand>
</feature>
<dbReference type="GO" id="GO:0019288">
    <property type="term" value="P:isopentenyl diphosphate biosynthetic process, methylerythritol 4-phosphate pathway"/>
    <property type="evidence" value="ECO:0007669"/>
    <property type="project" value="UniProtKB-UniRule"/>
</dbReference>
<evidence type="ECO:0000256" key="1">
    <source>
        <dbReference type="ARBA" id="ARBA00022485"/>
    </source>
</evidence>
<keyword evidence="1 5" id="KW-0004">4Fe-4S</keyword>
<evidence type="ECO:0000313" key="7">
    <source>
        <dbReference type="Proteomes" id="UP001152755"/>
    </source>
</evidence>
<keyword evidence="3 5" id="KW-0408">Iron</keyword>
<dbReference type="Proteomes" id="UP001152755">
    <property type="component" value="Unassembled WGS sequence"/>
</dbReference>
<sequence>MRTVGTVLSRWAAATGDRRLVMASPRSFCAGVERAIRIVDSLLQTRQAPVYVRKQIVHNSRVVHGLEGRGAVFVDELAEVPDGATVVFSAHGVAPAVRADAALRGLDVVDATCPLVAKVHTEAKRFVRDGHTVLLIGHAGHEEVEGTLGEEPADTVLVQSVHDAERVQVRDPERVAYLMQTTLAADEAADVVSVLRERFPSLRGPDSDDICYATTNRQHAVRAVARQSDLVLVAGSENSSNSRRLVEVAQREGTEAHLVDDAGQVSLDWLARARTIGISAGASAPAEVVDEIVAALGALGRIRIDTHETTTEKINFTLPKEVRQQ</sequence>
<feature type="binding site" evidence="5">
    <location>
        <position position="91"/>
    </location>
    <ligand>
        <name>(2E)-4-hydroxy-3-methylbut-2-enyl diphosphate</name>
        <dbReference type="ChEBI" id="CHEBI:128753"/>
    </ligand>
</feature>
<dbReference type="NCBIfam" id="TIGR00216">
    <property type="entry name" value="ispH_lytB"/>
    <property type="match status" value="1"/>
</dbReference>
<dbReference type="Gene3D" id="3.40.1010.20">
    <property type="entry name" value="4-hydroxy-3-methylbut-2-enyl diphosphate reductase, catalytic domain"/>
    <property type="match status" value="2"/>
</dbReference>
<comment type="caution">
    <text evidence="6">The sequence shown here is derived from an EMBL/GenBank/DDBJ whole genome shotgun (WGS) entry which is preliminary data.</text>
</comment>
<feature type="binding site" evidence="5">
    <location>
        <position position="181"/>
    </location>
    <ligand>
        <name>(2E)-4-hydroxy-3-methylbut-2-enyl diphosphate</name>
        <dbReference type="ChEBI" id="CHEBI:128753"/>
    </ligand>
</feature>
<dbReference type="Gene3D" id="3.40.50.11270">
    <property type="match status" value="1"/>
</dbReference>
<feature type="active site" description="Proton donor" evidence="5">
    <location>
        <position position="143"/>
    </location>
</feature>
<dbReference type="GO" id="GO:0051745">
    <property type="term" value="F:4-hydroxy-3-methylbut-2-enyl diphosphate reductase activity"/>
    <property type="evidence" value="ECO:0007669"/>
    <property type="project" value="UniProtKB-UniRule"/>
</dbReference>
<feature type="binding site" evidence="5">
    <location>
        <position position="211"/>
    </location>
    <ligand>
        <name>[4Fe-4S] cluster</name>
        <dbReference type="ChEBI" id="CHEBI:49883"/>
    </ligand>
</feature>
<dbReference type="RefSeq" id="WP_332519557.1">
    <property type="nucleotide sequence ID" value="NZ_JANRHA010000003.1"/>
</dbReference>
<feature type="binding site" evidence="5">
    <location>
        <position position="241"/>
    </location>
    <ligand>
        <name>dimethylallyl diphosphate</name>
        <dbReference type="ChEBI" id="CHEBI:57623"/>
    </ligand>
</feature>
<evidence type="ECO:0000256" key="4">
    <source>
        <dbReference type="ARBA" id="ARBA00023014"/>
    </source>
</evidence>
<dbReference type="GO" id="GO:0051539">
    <property type="term" value="F:4 iron, 4 sulfur cluster binding"/>
    <property type="evidence" value="ECO:0007669"/>
    <property type="project" value="UniProtKB-UniRule"/>
</dbReference>
<feature type="binding site" evidence="5">
    <location>
        <position position="239"/>
    </location>
    <ligand>
        <name>(2E)-4-hydroxy-3-methylbut-2-enyl diphosphate</name>
        <dbReference type="ChEBI" id="CHEBI:128753"/>
    </ligand>
</feature>
<keyword evidence="5" id="KW-0414">Isoprene biosynthesis</keyword>
<feature type="binding site" evidence="5">
    <location>
        <position position="141"/>
    </location>
    <ligand>
        <name>dimethylallyl diphosphate</name>
        <dbReference type="ChEBI" id="CHEBI:57623"/>
    </ligand>
</feature>
<dbReference type="HAMAP" id="MF_00191">
    <property type="entry name" value="IspH"/>
    <property type="match status" value="1"/>
</dbReference>
<feature type="binding site" evidence="5">
    <location>
        <position position="241"/>
    </location>
    <ligand>
        <name>(2E)-4-hydroxy-3-methylbut-2-enyl diphosphate</name>
        <dbReference type="ChEBI" id="CHEBI:128753"/>
    </ligand>
</feature>
<dbReference type="EC" id="1.17.7.4" evidence="5"/>
<keyword evidence="5 6" id="KW-0560">Oxidoreductase</keyword>
<gene>
    <name evidence="5 6" type="primary">ispH</name>
    <name evidence="6" type="ORF">NVS88_06985</name>
</gene>
<evidence type="ECO:0000256" key="5">
    <source>
        <dbReference type="HAMAP-Rule" id="MF_00191"/>
    </source>
</evidence>
<name>A0A9X4RD58_9ACTN</name>
<dbReference type="NCBIfam" id="NF002190">
    <property type="entry name" value="PRK01045.1-4"/>
    <property type="match status" value="1"/>
</dbReference>
<feature type="binding site" evidence="5">
    <location>
        <position position="283"/>
    </location>
    <ligand>
        <name>isopentenyl diphosphate</name>
        <dbReference type="ChEBI" id="CHEBI:128769"/>
    </ligand>
</feature>
<dbReference type="PANTHER" id="PTHR30426:SF0">
    <property type="entry name" value="4-HYDROXY-3-METHYLBUT-2-ENYL DIPHOSPHATE REDUCTASE"/>
    <property type="match status" value="1"/>
</dbReference>
<accession>A0A9X4RD58</accession>
<feature type="binding site" evidence="5">
    <location>
        <position position="29"/>
    </location>
    <ligand>
        <name>[4Fe-4S] cluster</name>
        <dbReference type="ChEBI" id="CHEBI:49883"/>
    </ligand>
</feature>
<dbReference type="GO" id="GO:0016114">
    <property type="term" value="P:terpenoid biosynthetic process"/>
    <property type="evidence" value="ECO:0007669"/>
    <property type="project" value="UniProtKB-UniRule"/>
</dbReference>
<comment type="cofactor">
    <cofactor evidence="5">
        <name>[4Fe-4S] cluster</name>
        <dbReference type="ChEBI" id="CHEBI:49883"/>
    </cofactor>
    <text evidence="5">Binds 1 [4Fe-4S] cluster per subunit.</text>
</comment>
<evidence type="ECO:0000256" key="2">
    <source>
        <dbReference type="ARBA" id="ARBA00022723"/>
    </source>
</evidence>
<organism evidence="6 7">
    <name type="scientific">Speluncibacter jeojiensis</name>
    <dbReference type="NCBI Taxonomy" id="2710754"/>
    <lineage>
        <taxon>Bacteria</taxon>
        <taxon>Bacillati</taxon>
        <taxon>Actinomycetota</taxon>
        <taxon>Actinomycetes</taxon>
        <taxon>Mycobacteriales</taxon>
        <taxon>Speluncibacteraceae</taxon>
        <taxon>Speluncibacter</taxon>
    </lineage>
</organism>
<comment type="pathway">
    <text evidence="5">Isoprenoid biosynthesis; isopentenyl diphosphate biosynthesis via DXP pathway; isopentenyl diphosphate from 1-deoxy-D-xylulose 5-phosphate: step 6/6.</text>
</comment>
<dbReference type="EMBL" id="JANRHA010000003">
    <property type="protein sequence ID" value="MDG3014299.1"/>
    <property type="molecule type" value="Genomic_DNA"/>
</dbReference>
<comment type="catalytic activity">
    <reaction evidence="5">
        <text>dimethylallyl diphosphate + 2 oxidized [2Fe-2S]-[ferredoxin] + H2O = (2E)-4-hydroxy-3-methylbut-2-enyl diphosphate + 2 reduced [2Fe-2S]-[ferredoxin] + 2 H(+)</text>
        <dbReference type="Rhea" id="RHEA:24825"/>
        <dbReference type="Rhea" id="RHEA-COMP:10000"/>
        <dbReference type="Rhea" id="RHEA-COMP:10001"/>
        <dbReference type="ChEBI" id="CHEBI:15377"/>
        <dbReference type="ChEBI" id="CHEBI:15378"/>
        <dbReference type="ChEBI" id="CHEBI:33737"/>
        <dbReference type="ChEBI" id="CHEBI:33738"/>
        <dbReference type="ChEBI" id="CHEBI:57623"/>
        <dbReference type="ChEBI" id="CHEBI:128753"/>
        <dbReference type="EC" id="1.17.7.4"/>
    </reaction>
</comment>
<evidence type="ECO:0000256" key="3">
    <source>
        <dbReference type="ARBA" id="ARBA00023004"/>
    </source>
</evidence>
<dbReference type="GO" id="GO:0050992">
    <property type="term" value="P:dimethylallyl diphosphate biosynthetic process"/>
    <property type="evidence" value="ECO:0007669"/>
    <property type="project" value="UniProtKB-UniRule"/>
</dbReference>
<dbReference type="GO" id="GO:0046872">
    <property type="term" value="F:metal ion binding"/>
    <property type="evidence" value="ECO:0007669"/>
    <property type="project" value="UniProtKB-KW"/>
</dbReference>
<feature type="binding site" evidence="5">
    <location>
        <position position="91"/>
    </location>
    <ligand>
        <name>isopentenyl diphosphate</name>
        <dbReference type="ChEBI" id="CHEBI:128769"/>
    </ligand>
</feature>
<feature type="binding site" evidence="5">
    <location>
        <position position="91"/>
    </location>
    <ligand>
        <name>dimethylallyl diphosphate</name>
        <dbReference type="ChEBI" id="CHEBI:57623"/>
    </ligand>
</feature>
<feature type="binding site" evidence="5">
    <location>
        <position position="240"/>
    </location>
    <ligand>
        <name>isopentenyl diphosphate</name>
        <dbReference type="ChEBI" id="CHEBI:128769"/>
    </ligand>
</feature>
<keyword evidence="7" id="KW-1185">Reference proteome</keyword>
<comment type="pathway">
    <text evidence="5">Isoprenoid biosynthesis; dimethylallyl diphosphate biosynthesis; dimethylallyl diphosphate from (2E)-4-hydroxy-3-methylbutenyl diphosphate: step 1/1.</text>
</comment>
<feature type="binding site" evidence="5">
    <location>
        <position position="283"/>
    </location>
    <ligand>
        <name>(2E)-4-hydroxy-3-methylbut-2-enyl diphosphate</name>
        <dbReference type="ChEBI" id="CHEBI:128753"/>
    </ligand>
</feature>
<proteinExistence type="inferred from homology"/>
<feature type="binding site" evidence="5">
    <location>
        <position position="58"/>
    </location>
    <ligand>
        <name>dimethylallyl diphosphate</name>
        <dbReference type="ChEBI" id="CHEBI:57623"/>
    </ligand>
</feature>
<dbReference type="Pfam" id="PF02401">
    <property type="entry name" value="LYTB"/>
    <property type="match status" value="1"/>
</dbReference>
<feature type="binding site" evidence="5">
    <location>
        <position position="113"/>
    </location>
    <ligand>
        <name>[4Fe-4S] cluster</name>
        <dbReference type="ChEBI" id="CHEBI:49883"/>
    </ligand>
</feature>